<sequence>MKIERITATPLNVHCDVEIAGVKKRTNLSCVVVRVDTDTGLTGCGFTAITEEEVVACIVNEVAAPALTGLDPRRTEQLWDRLYWLLTPRGQSGYASHAIAALDGAMWDLKAQAAGEPLWRLLGGARDSVPVYATFGFGFLDRDALAEAAREWVAQGFTHLKMTVGQHALARRDEPRTLRSVIAEDLRRIRAVRDAVGPEIDIGIDANCSLDALHATELAQGARALGVTLFEEPVTHNDIGALREVRTRSGIGLAAGQNEGLASRFADFLRAGVLDVLQPNACISGGFTQCLRIAGMAQAHNVAIGNGGTWPFHNMHLHGGLAHGGFVEYHHVAVLLCRQLFNGLPVPAGGRMALPDTPGLGFAPDWDAIQRLAKEPLSRGKGKA</sequence>
<dbReference type="GO" id="GO:0016052">
    <property type="term" value="P:carbohydrate catabolic process"/>
    <property type="evidence" value="ECO:0007669"/>
    <property type="project" value="TreeGrafter"/>
</dbReference>
<dbReference type="SMART" id="SM00922">
    <property type="entry name" value="MR_MLE"/>
    <property type="match status" value="1"/>
</dbReference>
<evidence type="ECO:0000256" key="1">
    <source>
        <dbReference type="ARBA" id="ARBA00001946"/>
    </source>
</evidence>
<dbReference type="Gene3D" id="3.30.390.10">
    <property type="entry name" value="Enolase-like, N-terminal domain"/>
    <property type="match status" value="1"/>
</dbReference>
<dbReference type="Gene3D" id="3.20.20.120">
    <property type="entry name" value="Enolase-like C-terminal domain"/>
    <property type="match status" value="1"/>
</dbReference>
<organism evidence="5 6">
    <name type="scientific">Aquincola agrisoli</name>
    <dbReference type="NCBI Taxonomy" id="3119538"/>
    <lineage>
        <taxon>Bacteria</taxon>
        <taxon>Pseudomonadati</taxon>
        <taxon>Pseudomonadota</taxon>
        <taxon>Betaproteobacteria</taxon>
        <taxon>Burkholderiales</taxon>
        <taxon>Sphaerotilaceae</taxon>
        <taxon>Aquincola</taxon>
    </lineage>
</organism>
<dbReference type="InterPro" id="IPR029065">
    <property type="entry name" value="Enolase_C-like"/>
</dbReference>
<dbReference type="CDD" id="cd03316">
    <property type="entry name" value="MR_like"/>
    <property type="match status" value="1"/>
</dbReference>
<dbReference type="InterPro" id="IPR029017">
    <property type="entry name" value="Enolase-like_N"/>
</dbReference>
<dbReference type="AlphaFoldDB" id="A0AAW9QE89"/>
<gene>
    <name evidence="5" type="ORF">V4F39_11290</name>
</gene>
<dbReference type="Proteomes" id="UP001336250">
    <property type="component" value="Unassembled WGS sequence"/>
</dbReference>
<dbReference type="GO" id="GO:0000287">
    <property type="term" value="F:magnesium ion binding"/>
    <property type="evidence" value="ECO:0007669"/>
    <property type="project" value="TreeGrafter"/>
</dbReference>
<protein>
    <submittedName>
        <fullName evidence="5">Mandelate racemase/muconate lactonizing enzyme family protein</fullName>
    </submittedName>
</protein>
<dbReference type="InterPro" id="IPR013342">
    <property type="entry name" value="Mandelate_racemase_C"/>
</dbReference>
<dbReference type="Pfam" id="PF02746">
    <property type="entry name" value="MR_MLE_N"/>
    <property type="match status" value="1"/>
</dbReference>
<keyword evidence="2" id="KW-0479">Metal-binding</keyword>
<evidence type="ECO:0000256" key="3">
    <source>
        <dbReference type="ARBA" id="ARBA00022842"/>
    </source>
</evidence>
<dbReference type="InterPro" id="IPR036849">
    <property type="entry name" value="Enolase-like_C_sf"/>
</dbReference>
<dbReference type="SFLD" id="SFLDS00001">
    <property type="entry name" value="Enolase"/>
    <property type="match status" value="1"/>
</dbReference>
<dbReference type="Pfam" id="PF13378">
    <property type="entry name" value="MR_MLE_C"/>
    <property type="match status" value="1"/>
</dbReference>
<dbReference type="PANTHER" id="PTHR13794">
    <property type="entry name" value="ENOLASE SUPERFAMILY, MANDELATE RACEMASE"/>
    <property type="match status" value="1"/>
</dbReference>
<dbReference type="GO" id="GO:0016836">
    <property type="term" value="F:hydro-lyase activity"/>
    <property type="evidence" value="ECO:0007669"/>
    <property type="project" value="TreeGrafter"/>
</dbReference>
<dbReference type="SUPFAM" id="SSF51604">
    <property type="entry name" value="Enolase C-terminal domain-like"/>
    <property type="match status" value="1"/>
</dbReference>
<proteinExistence type="predicted"/>
<feature type="domain" description="Mandelate racemase/muconate lactonizing enzyme C-terminal" evidence="4">
    <location>
        <begin position="142"/>
        <end position="252"/>
    </location>
</feature>
<comment type="caution">
    <text evidence="5">The sequence shown here is derived from an EMBL/GenBank/DDBJ whole genome shotgun (WGS) entry which is preliminary data.</text>
</comment>
<dbReference type="PANTHER" id="PTHR13794:SF58">
    <property type="entry name" value="MITOCHONDRIAL ENOLASE SUPERFAMILY MEMBER 1"/>
    <property type="match status" value="1"/>
</dbReference>
<dbReference type="RefSeq" id="WP_332289480.1">
    <property type="nucleotide sequence ID" value="NZ_JAZIBG010000025.1"/>
</dbReference>
<name>A0AAW9QE89_9BURK</name>
<dbReference type="InterPro" id="IPR046945">
    <property type="entry name" value="RHMD-like"/>
</dbReference>
<reference evidence="5 6" key="1">
    <citation type="submission" date="2024-02" db="EMBL/GenBank/DDBJ databases">
        <title>Genome sequence of Aquincola sp. MAHUQ-54.</title>
        <authorList>
            <person name="Huq M.A."/>
        </authorList>
    </citation>
    <scope>NUCLEOTIDE SEQUENCE [LARGE SCALE GENOMIC DNA]</scope>
    <source>
        <strain evidence="5 6">MAHUQ-54</strain>
    </source>
</reference>
<keyword evidence="3" id="KW-0460">Magnesium</keyword>
<accession>A0AAW9QE89</accession>
<dbReference type="InterPro" id="IPR013341">
    <property type="entry name" value="Mandelate_racemase_N_dom"/>
</dbReference>
<dbReference type="EMBL" id="JAZIBG010000025">
    <property type="protein sequence ID" value="MEF7614493.1"/>
    <property type="molecule type" value="Genomic_DNA"/>
</dbReference>
<evidence type="ECO:0000259" key="4">
    <source>
        <dbReference type="SMART" id="SM00922"/>
    </source>
</evidence>
<evidence type="ECO:0000313" key="6">
    <source>
        <dbReference type="Proteomes" id="UP001336250"/>
    </source>
</evidence>
<evidence type="ECO:0000313" key="5">
    <source>
        <dbReference type="EMBL" id="MEF7614493.1"/>
    </source>
</evidence>
<evidence type="ECO:0000256" key="2">
    <source>
        <dbReference type="ARBA" id="ARBA00022723"/>
    </source>
</evidence>
<comment type="cofactor">
    <cofactor evidence="1">
        <name>Mg(2+)</name>
        <dbReference type="ChEBI" id="CHEBI:18420"/>
    </cofactor>
</comment>
<keyword evidence="6" id="KW-1185">Reference proteome</keyword>
<dbReference type="SUPFAM" id="SSF54826">
    <property type="entry name" value="Enolase N-terminal domain-like"/>
    <property type="match status" value="1"/>
</dbReference>